<dbReference type="NCBIfam" id="TIGR00278">
    <property type="entry name" value="membrane protein insertion efficiency factor YidD"/>
    <property type="match status" value="1"/>
</dbReference>
<dbReference type="SMART" id="SM01234">
    <property type="entry name" value="Haemolytic"/>
    <property type="match status" value="1"/>
</dbReference>
<gene>
    <name evidence="2" type="ORF">COT02_00380</name>
</gene>
<keyword evidence="1" id="KW-1003">Cell membrane</keyword>
<dbReference type="PANTHER" id="PTHR33383">
    <property type="entry name" value="MEMBRANE PROTEIN INSERTION EFFICIENCY FACTOR-RELATED"/>
    <property type="match status" value="1"/>
</dbReference>
<dbReference type="AlphaFoldDB" id="A0A2M6YVI3"/>
<name>A0A2M6YVI3_9BACT</name>
<proteinExistence type="inferred from homology"/>
<sequence length="78" mass="9113">MRKIILKLIRLYQNTKFFRGHIFRVLFISDSSCRFTPTCSDYTIEAVEKYGAVKGLFIGLKRIIRCHPWSKGGFDPVK</sequence>
<dbReference type="InterPro" id="IPR002696">
    <property type="entry name" value="Membr_insert_effic_factor_YidD"/>
</dbReference>
<dbReference type="EMBL" id="PEWY01000012">
    <property type="protein sequence ID" value="PIU37511.1"/>
    <property type="molecule type" value="Genomic_DNA"/>
</dbReference>
<reference evidence="3" key="1">
    <citation type="submission" date="2017-09" db="EMBL/GenBank/DDBJ databases">
        <title>Depth-based differentiation of microbial function through sediment-hosted aquifers and enrichment of novel symbionts in the deep terrestrial subsurface.</title>
        <authorList>
            <person name="Probst A.J."/>
            <person name="Ladd B."/>
            <person name="Jarett J.K."/>
            <person name="Geller-Mcgrath D.E."/>
            <person name="Sieber C.M.K."/>
            <person name="Emerson J.B."/>
            <person name="Anantharaman K."/>
            <person name="Thomas B.C."/>
            <person name="Malmstrom R."/>
            <person name="Stieglmeier M."/>
            <person name="Klingl A."/>
            <person name="Woyke T."/>
            <person name="Ryan C.M."/>
            <person name="Banfield J.F."/>
        </authorList>
    </citation>
    <scope>NUCLEOTIDE SEQUENCE [LARGE SCALE GENOMIC DNA]</scope>
</reference>
<evidence type="ECO:0000313" key="2">
    <source>
        <dbReference type="EMBL" id="PIU37511.1"/>
    </source>
</evidence>
<comment type="subcellular location">
    <subcellularLocation>
        <location evidence="1">Cell membrane</location>
        <topology evidence="1">Peripheral membrane protein</topology>
        <orientation evidence="1">Cytoplasmic side</orientation>
    </subcellularLocation>
</comment>
<evidence type="ECO:0000256" key="1">
    <source>
        <dbReference type="HAMAP-Rule" id="MF_00386"/>
    </source>
</evidence>
<keyword evidence="1" id="KW-0472">Membrane</keyword>
<comment type="similarity">
    <text evidence="1">Belongs to the UPF0161 family.</text>
</comment>
<protein>
    <recommendedName>
        <fullName evidence="1">Putative membrane protein insertion efficiency factor</fullName>
    </recommendedName>
</protein>
<accession>A0A2M6YVI3</accession>
<comment type="caution">
    <text evidence="2">The sequence shown here is derived from an EMBL/GenBank/DDBJ whole genome shotgun (WGS) entry which is preliminary data.</text>
</comment>
<dbReference type="PANTHER" id="PTHR33383:SF1">
    <property type="entry name" value="MEMBRANE PROTEIN INSERTION EFFICIENCY FACTOR-RELATED"/>
    <property type="match status" value="1"/>
</dbReference>
<evidence type="ECO:0000313" key="3">
    <source>
        <dbReference type="Proteomes" id="UP000230184"/>
    </source>
</evidence>
<dbReference type="HAMAP" id="MF_00386">
    <property type="entry name" value="UPF0161_YidD"/>
    <property type="match status" value="1"/>
</dbReference>
<comment type="function">
    <text evidence="1">Could be involved in insertion of integral membrane proteins into the membrane.</text>
</comment>
<dbReference type="Pfam" id="PF01809">
    <property type="entry name" value="YidD"/>
    <property type="match status" value="1"/>
</dbReference>
<organism evidence="2 3">
    <name type="scientific">Candidatus Roizmanbacteria bacterium CG07_land_8_20_14_0_80_34_15</name>
    <dbReference type="NCBI Taxonomy" id="1974849"/>
    <lineage>
        <taxon>Bacteria</taxon>
        <taxon>Candidatus Roizmaniibacteriota</taxon>
    </lineage>
</organism>
<dbReference type="Proteomes" id="UP000230184">
    <property type="component" value="Unassembled WGS sequence"/>
</dbReference>
<dbReference type="GO" id="GO:0005886">
    <property type="term" value="C:plasma membrane"/>
    <property type="evidence" value="ECO:0007669"/>
    <property type="project" value="UniProtKB-SubCell"/>
</dbReference>